<dbReference type="EMBL" id="CM007652">
    <property type="protein sequence ID" value="ONI21434.1"/>
    <property type="molecule type" value="Genomic_DNA"/>
</dbReference>
<organism evidence="1 2">
    <name type="scientific">Prunus persica</name>
    <name type="common">Peach</name>
    <name type="synonym">Amygdalus persica</name>
    <dbReference type="NCBI Taxonomy" id="3760"/>
    <lineage>
        <taxon>Eukaryota</taxon>
        <taxon>Viridiplantae</taxon>
        <taxon>Streptophyta</taxon>
        <taxon>Embryophyta</taxon>
        <taxon>Tracheophyta</taxon>
        <taxon>Spermatophyta</taxon>
        <taxon>Magnoliopsida</taxon>
        <taxon>eudicotyledons</taxon>
        <taxon>Gunneridae</taxon>
        <taxon>Pentapetalae</taxon>
        <taxon>rosids</taxon>
        <taxon>fabids</taxon>
        <taxon>Rosales</taxon>
        <taxon>Rosaceae</taxon>
        <taxon>Amygdaloideae</taxon>
        <taxon>Amygdaleae</taxon>
        <taxon>Prunus</taxon>
    </lineage>
</organism>
<proteinExistence type="predicted"/>
<keyword evidence="2" id="KW-1185">Reference proteome</keyword>
<sequence>MVLIVDLFNYSKSYGLLHFINRGREGKSSATWDKPYSWN</sequence>
<gene>
    <name evidence="1" type="ORF">PRUPE_2G065500</name>
</gene>
<dbReference type="Gramene" id="ONI21434">
    <property type="protein sequence ID" value="ONI21434"/>
    <property type="gene ID" value="PRUPE_2G065500"/>
</dbReference>
<name>A0A251QC89_PRUPE</name>
<protein>
    <submittedName>
        <fullName evidence="1">Uncharacterized protein</fullName>
    </submittedName>
</protein>
<evidence type="ECO:0000313" key="2">
    <source>
        <dbReference type="Proteomes" id="UP000006882"/>
    </source>
</evidence>
<evidence type="ECO:0000313" key="1">
    <source>
        <dbReference type="EMBL" id="ONI21434.1"/>
    </source>
</evidence>
<accession>A0A251QC89</accession>
<dbReference type="Proteomes" id="UP000006882">
    <property type="component" value="Chromosome G2"/>
</dbReference>
<reference evidence="1 2" key="1">
    <citation type="journal article" date="2013" name="Nat. Genet.">
        <title>The high-quality draft genome of peach (Prunus persica) identifies unique patterns of genetic diversity, domestication and genome evolution.</title>
        <authorList>
            <consortium name="International Peach Genome Initiative"/>
            <person name="Verde I."/>
            <person name="Abbott A.G."/>
            <person name="Scalabrin S."/>
            <person name="Jung S."/>
            <person name="Shu S."/>
            <person name="Marroni F."/>
            <person name="Zhebentyayeva T."/>
            <person name="Dettori M.T."/>
            <person name="Grimwood J."/>
            <person name="Cattonaro F."/>
            <person name="Zuccolo A."/>
            <person name="Rossini L."/>
            <person name="Jenkins J."/>
            <person name="Vendramin E."/>
            <person name="Meisel L.A."/>
            <person name="Decroocq V."/>
            <person name="Sosinski B."/>
            <person name="Prochnik S."/>
            <person name="Mitros T."/>
            <person name="Policriti A."/>
            <person name="Cipriani G."/>
            <person name="Dondini L."/>
            <person name="Ficklin S."/>
            <person name="Goodstein D.M."/>
            <person name="Xuan P."/>
            <person name="Del Fabbro C."/>
            <person name="Aramini V."/>
            <person name="Copetti D."/>
            <person name="Gonzalez S."/>
            <person name="Horner D.S."/>
            <person name="Falchi R."/>
            <person name="Lucas S."/>
            <person name="Mica E."/>
            <person name="Maldonado J."/>
            <person name="Lazzari B."/>
            <person name="Bielenberg D."/>
            <person name="Pirona R."/>
            <person name="Miculan M."/>
            <person name="Barakat A."/>
            <person name="Testolin R."/>
            <person name="Stella A."/>
            <person name="Tartarini S."/>
            <person name="Tonutti P."/>
            <person name="Arus P."/>
            <person name="Orellana A."/>
            <person name="Wells C."/>
            <person name="Main D."/>
            <person name="Vizzotto G."/>
            <person name="Silva H."/>
            <person name="Salamini F."/>
            <person name="Schmutz J."/>
            <person name="Morgante M."/>
            <person name="Rokhsar D.S."/>
        </authorList>
    </citation>
    <scope>NUCLEOTIDE SEQUENCE [LARGE SCALE GENOMIC DNA]</scope>
    <source>
        <strain evidence="2">cv. Nemared</strain>
    </source>
</reference>
<dbReference type="AlphaFoldDB" id="A0A251QC89"/>